<comment type="similarity">
    <text evidence="1">Belongs to the Fmt family.</text>
</comment>
<dbReference type="InterPro" id="IPR036477">
    <property type="entry name" value="Formyl_transf_N_sf"/>
</dbReference>
<evidence type="ECO:0000256" key="2">
    <source>
        <dbReference type="ARBA" id="ARBA00012261"/>
    </source>
</evidence>
<dbReference type="InterPro" id="IPR005793">
    <property type="entry name" value="Formyl_trans_C"/>
</dbReference>
<dbReference type="OrthoDB" id="10268103at2759"/>
<feature type="domain" description="Formyl transferase N-terminal" evidence="6">
    <location>
        <begin position="413"/>
        <end position="579"/>
    </location>
</feature>
<feature type="compositionally biased region" description="Basic and acidic residues" evidence="5">
    <location>
        <begin position="76"/>
        <end position="85"/>
    </location>
</feature>
<dbReference type="PANTHER" id="PTHR11138">
    <property type="entry name" value="METHIONYL-TRNA FORMYLTRANSFERASE"/>
    <property type="match status" value="1"/>
</dbReference>
<protein>
    <recommendedName>
        <fullName evidence="2">methionyl-tRNA formyltransferase</fullName>
        <ecNumber evidence="2">2.1.2.9</ecNumber>
    </recommendedName>
</protein>
<reference evidence="8 9" key="1">
    <citation type="submission" date="2017-08" db="EMBL/GenBank/DDBJ databases">
        <title>Harnessing the power of phylogenomics to disentangle the directionality and signatures of interkingdom host jumping in the parasitic fungal genus Tolypocladium.</title>
        <authorList>
            <person name="Quandt C.A."/>
            <person name="Patterson W."/>
            <person name="Spatafora J.W."/>
        </authorList>
    </citation>
    <scope>NUCLEOTIDE SEQUENCE [LARGE SCALE GENOMIC DNA]</scope>
    <source>
        <strain evidence="8 9">CBS 113982</strain>
    </source>
</reference>
<dbReference type="PANTHER" id="PTHR11138:SF5">
    <property type="entry name" value="METHIONYL-TRNA FORMYLTRANSFERASE, MITOCHONDRIAL"/>
    <property type="match status" value="1"/>
</dbReference>
<feature type="compositionally biased region" description="Basic and acidic residues" evidence="5">
    <location>
        <begin position="95"/>
        <end position="136"/>
    </location>
</feature>
<evidence type="ECO:0000259" key="6">
    <source>
        <dbReference type="Pfam" id="PF00551"/>
    </source>
</evidence>
<evidence type="ECO:0000256" key="1">
    <source>
        <dbReference type="ARBA" id="ARBA00010699"/>
    </source>
</evidence>
<evidence type="ECO:0000313" key="9">
    <source>
        <dbReference type="Proteomes" id="UP000236621"/>
    </source>
</evidence>
<proteinExistence type="inferred from homology"/>
<dbReference type="AlphaFoldDB" id="A0A2K3QB33"/>
<dbReference type="EC" id="2.1.2.9" evidence="2"/>
<feature type="compositionally biased region" description="Polar residues" evidence="5">
    <location>
        <begin position="34"/>
        <end position="45"/>
    </location>
</feature>
<evidence type="ECO:0000256" key="5">
    <source>
        <dbReference type="SAM" id="MobiDB-lite"/>
    </source>
</evidence>
<dbReference type="CDD" id="cd08646">
    <property type="entry name" value="FMT_core_Met-tRNA-FMT_N"/>
    <property type="match status" value="1"/>
</dbReference>
<keyword evidence="4" id="KW-0648">Protein biosynthesis</keyword>
<keyword evidence="3 8" id="KW-0808">Transferase</keyword>
<dbReference type="SUPFAM" id="SSF53328">
    <property type="entry name" value="Formyltransferase"/>
    <property type="match status" value="1"/>
</dbReference>
<gene>
    <name evidence="8" type="ORF">TCAP_05358</name>
</gene>
<dbReference type="GO" id="GO:0005739">
    <property type="term" value="C:mitochondrion"/>
    <property type="evidence" value="ECO:0007669"/>
    <property type="project" value="TreeGrafter"/>
</dbReference>
<sequence>MSLPPSTPTPRRFLLPKRSTQPAQTPAQYPQFQSTPRFGSSSAPRPTQRRGHDIEALDEEDDESQDGVPGDEAAGDDARGQHDSIEVESDASSESQHDEESWRGRGSDLDIRDDIEANSLEVDHVHHLEWSPEGREAKRRRVSISPAPDSEPPSGRHGEADPIPDDEKLQTEESEGMGSSDDADSDMHSPIEAAATRAQQPVFQPAPRFKPAEVDQATEGLHAAFSPRRRGAKYLPDGLAAGLQGWLSEVKGWEGIDRAADSTLRITIEEVRPGRQMHLARSRPGGIGQSSRRFILAGEGKLTGLGRAAVAAGSVVTVGQPVWDVELEGETWTVASSSSRKDEPVMLRPLSRPLVGLCRNHGAIYRRRNSSAAANRVSDPLRILFCGSDAFSCESLRALHREHVLDGRLVEALDVMVLPPKRTGRGFKQIRRVPCEAVAEELGLRVHQRETFRKWEVGGGPKELLFSPRSAYSEPRQLPEGTNLVVAVSFGLFVPPRILSSAKYGGLNVHPSLLPDLRGPAPIHHAMLRGDEHVGISLQTLDDRAFDHGTVLAQTPAPGLAIRPGASIQQVIHEAAVQGAQMLVQGLRDGVHVPPHVAVGGRLHGREPTHAPKVTKADAQVDWARWTSAEEFARRVRVFSSVWTRAVTAKGEEKRVLFLDVEAVAQEDVGGAQATAVFAQEDGRHEKAVVADGVEGAIAVRIGEGTWVRVRRIKVDGRDEQDAARALRPFLSKTAR</sequence>
<feature type="compositionally biased region" description="Low complexity" evidence="5">
    <location>
        <begin position="20"/>
        <end position="33"/>
    </location>
</feature>
<evidence type="ECO:0000256" key="4">
    <source>
        <dbReference type="ARBA" id="ARBA00022917"/>
    </source>
</evidence>
<evidence type="ECO:0000313" key="8">
    <source>
        <dbReference type="EMBL" id="PNY24704.1"/>
    </source>
</evidence>
<dbReference type="Pfam" id="PF02911">
    <property type="entry name" value="Formyl_trans_C"/>
    <property type="match status" value="1"/>
</dbReference>
<dbReference type="EMBL" id="NRSZ01000852">
    <property type="protein sequence ID" value="PNY24704.1"/>
    <property type="molecule type" value="Genomic_DNA"/>
</dbReference>
<comment type="caution">
    <text evidence="8">The sequence shown here is derived from an EMBL/GenBank/DDBJ whole genome shotgun (WGS) entry which is preliminary data.</text>
</comment>
<accession>A0A2K3QB33</accession>
<organism evidence="8 9">
    <name type="scientific">Tolypocladium capitatum</name>
    <dbReference type="NCBI Taxonomy" id="45235"/>
    <lineage>
        <taxon>Eukaryota</taxon>
        <taxon>Fungi</taxon>
        <taxon>Dikarya</taxon>
        <taxon>Ascomycota</taxon>
        <taxon>Pezizomycotina</taxon>
        <taxon>Sordariomycetes</taxon>
        <taxon>Hypocreomycetidae</taxon>
        <taxon>Hypocreales</taxon>
        <taxon>Ophiocordycipitaceae</taxon>
        <taxon>Tolypocladium</taxon>
    </lineage>
</organism>
<keyword evidence="9" id="KW-1185">Reference proteome</keyword>
<evidence type="ECO:0000259" key="7">
    <source>
        <dbReference type="Pfam" id="PF02911"/>
    </source>
</evidence>
<name>A0A2K3QB33_9HYPO</name>
<feature type="compositionally biased region" description="Basic and acidic residues" evidence="5">
    <location>
        <begin position="154"/>
        <end position="171"/>
    </location>
</feature>
<feature type="domain" description="Formyl transferase C-terminal" evidence="7">
    <location>
        <begin position="613"/>
        <end position="726"/>
    </location>
</feature>
<dbReference type="Gene3D" id="3.40.50.12230">
    <property type="match status" value="1"/>
</dbReference>
<feature type="region of interest" description="Disordered" evidence="5">
    <location>
        <begin position="1"/>
        <end position="187"/>
    </location>
</feature>
<dbReference type="GO" id="GO:0004479">
    <property type="term" value="F:methionyl-tRNA formyltransferase activity"/>
    <property type="evidence" value="ECO:0007669"/>
    <property type="project" value="UniProtKB-EC"/>
</dbReference>
<evidence type="ECO:0000256" key="3">
    <source>
        <dbReference type="ARBA" id="ARBA00022679"/>
    </source>
</evidence>
<dbReference type="STRING" id="45235.A0A2K3QB33"/>
<dbReference type="InterPro" id="IPR041711">
    <property type="entry name" value="Met-tRNA-FMT_N"/>
</dbReference>
<dbReference type="Pfam" id="PF00551">
    <property type="entry name" value="Formyl_trans_N"/>
    <property type="match status" value="1"/>
</dbReference>
<feature type="compositionally biased region" description="Acidic residues" evidence="5">
    <location>
        <begin position="56"/>
        <end position="65"/>
    </location>
</feature>
<dbReference type="InterPro" id="IPR002376">
    <property type="entry name" value="Formyl_transf_N"/>
</dbReference>
<dbReference type="Proteomes" id="UP000236621">
    <property type="component" value="Unassembled WGS sequence"/>
</dbReference>